<evidence type="ECO:0000256" key="1">
    <source>
        <dbReference type="SAM" id="Phobius"/>
    </source>
</evidence>
<keyword evidence="1" id="KW-0472">Membrane</keyword>
<accession>A0AB38H767</accession>
<dbReference type="InterPro" id="IPR007813">
    <property type="entry name" value="PilN"/>
</dbReference>
<evidence type="ECO:0000313" key="3">
    <source>
        <dbReference type="Proteomes" id="UP000254496"/>
    </source>
</evidence>
<sequence length="179" mass="21086">MRHLAINLLPWRQEIYQQQIKSFIYKTILSLILCVSSIAFIVFLTQQIESEIAHKIEQIQQIDHQLVEVKQQTSALQKNYSVELQTLKKIPTEQFLSILTIVSQLPLQHGELKELSLDFDKLILQGETEQHQEFEQLQQFLKQQKLFSNVKLLTFKEQQIDKKRAVIFALELSLNKLKE</sequence>
<dbReference type="PIRSF" id="PIRSF020785">
    <property type="entry name" value="Competence_ComB"/>
    <property type="match status" value="1"/>
</dbReference>
<comment type="caution">
    <text evidence="2">The sequence shown here is derived from an EMBL/GenBank/DDBJ whole genome shotgun (WGS) entry which is preliminary data.</text>
</comment>
<evidence type="ECO:0000313" key="2">
    <source>
        <dbReference type="EMBL" id="STO67960.1"/>
    </source>
</evidence>
<protein>
    <submittedName>
        <fullName evidence="2">Competence protein B</fullName>
    </submittedName>
</protein>
<organism evidence="2 3">
    <name type="scientific">Canicola haemoglobinophilus</name>
    <dbReference type="NCBI Taxonomy" id="733"/>
    <lineage>
        <taxon>Bacteria</taxon>
        <taxon>Pseudomonadati</taxon>
        <taxon>Pseudomonadota</taxon>
        <taxon>Gammaproteobacteria</taxon>
        <taxon>Pasteurellales</taxon>
        <taxon>Pasteurellaceae</taxon>
        <taxon>Canicola</taxon>
    </lineage>
</organism>
<keyword evidence="1" id="KW-0812">Transmembrane</keyword>
<dbReference type="InterPro" id="IPR016778">
    <property type="entry name" value="Competence_ComB"/>
</dbReference>
<reference evidence="2 3" key="1">
    <citation type="submission" date="2018-06" db="EMBL/GenBank/DDBJ databases">
        <authorList>
            <consortium name="Pathogen Informatics"/>
            <person name="Doyle S."/>
        </authorList>
    </citation>
    <scope>NUCLEOTIDE SEQUENCE [LARGE SCALE GENOMIC DNA]</scope>
    <source>
        <strain evidence="2 3">NCTC8540</strain>
    </source>
</reference>
<dbReference type="AlphaFoldDB" id="A0AB38H767"/>
<proteinExistence type="predicted"/>
<dbReference type="Proteomes" id="UP000254496">
    <property type="component" value="Unassembled WGS sequence"/>
</dbReference>
<dbReference type="EMBL" id="UGHJ01000001">
    <property type="protein sequence ID" value="STO67960.1"/>
    <property type="molecule type" value="Genomic_DNA"/>
</dbReference>
<dbReference type="RefSeq" id="WP_115072629.1">
    <property type="nucleotide sequence ID" value="NZ_UGHE01000002.1"/>
</dbReference>
<feature type="transmembrane region" description="Helical" evidence="1">
    <location>
        <begin position="23"/>
        <end position="44"/>
    </location>
</feature>
<keyword evidence="1" id="KW-1133">Transmembrane helix</keyword>
<name>A0AB38H767_9PAST</name>
<dbReference type="Pfam" id="PF05137">
    <property type="entry name" value="PilN"/>
    <property type="match status" value="1"/>
</dbReference>
<gene>
    <name evidence="2" type="primary">comB</name>
    <name evidence="2" type="ORF">NCTC8540_00436</name>
</gene>